<dbReference type="InterPro" id="IPR014710">
    <property type="entry name" value="RmlC-like_jellyroll"/>
</dbReference>
<dbReference type="InterPro" id="IPR051610">
    <property type="entry name" value="GPI/OXD"/>
</dbReference>
<feature type="domain" description="Cupin type-2" evidence="2">
    <location>
        <begin position="45"/>
        <end position="109"/>
    </location>
</feature>
<evidence type="ECO:0000259" key="2">
    <source>
        <dbReference type="Pfam" id="PF07883"/>
    </source>
</evidence>
<dbReference type="EMBL" id="VUNQ01000023">
    <property type="protein sequence ID" value="MSU02016.1"/>
    <property type="molecule type" value="Genomic_DNA"/>
</dbReference>
<dbReference type="Proteomes" id="UP000469523">
    <property type="component" value="Unassembled WGS sequence"/>
</dbReference>
<reference evidence="3 4" key="1">
    <citation type="submission" date="2019-09" db="EMBL/GenBank/DDBJ databases">
        <title>In-depth cultivation of the pig gut microbiome towards novel bacterial diversity and tailored functional studies.</title>
        <authorList>
            <person name="Wylensek D."/>
            <person name="Hitch T.C.A."/>
            <person name="Clavel T."/>
        </authorList>
    </citation>
    <scope>NUCLEOTIDE SEQUENCE [LARGE SCALE GENOMIC DNA]</scope>
    <source>
        <strain evidence="3 4">WCA3-693-APC-4?</strain>
    </source>
</reference>
<evidence type="ECO:0000313" key="3">
    <source>
        <dbReference type="EMBL" id="MSU02016.1"/>
    </source>
</evidence>
<organism evidence="3 4">
    <name type="scientific">Tissierella pigra</name>
    <dbReference type="NCBI Taxonomy" id="2607614"/>
    <lineage>
        <taxon>Bacteria</taxon>
        <taxon>Bacillati</taxon>
        <taxon>Bacillota</taxon>
        <taxon>Tissierellia</taxon>
        <taxon>Tissierellales</taxon>
        <taxon>Tissierellaceae</taxon>
        <taxon>Tissierella</taxon>
    </lineage>
</organism>
<protein>
    <submittedName>
        <fullName evidence="3">Cupin domain-containing protein</fullName>
    </submittedName>
</protein>
<keyword evidence="4" id="KW-1185">Reference proteome</keyword>
<keyword evidence="1" id="KW-0479">Metal-binding</keyword>
<dbReference type="Pfam" id="PF07883">
    <property type="entry name" value="Cupin_2"/>
    <property type="match status" value="1"/>
</dbReference>
<proteinExistence type="predicted"/>
<dbReference type="InterPro" id="IPR013096">
    <property type="entry name" value="Cupin_2"/>
</dbReference>
<dbReference type="SUPFAM" id="SSF51182">
    <property type="entry name" value="RmlC-like cupins"/>
    <property type="match status" value="1"/>
</dbReference>
<dbReference type="AlphaFoldDB" id="A0A6N7XKB1"/>
<dbReference type="RefSeq" id="WP_154440615.1">
    <property type="nucleotide sequence ID" value="NZ_VUNQ01000023.1"/>
</dbReference>
<name>A0A6N7XKB1_9FIRM</name>
<accession>A0A6N7XKB1</accession>
<comment type="caution">
    <text evidence="3">The sequence shown here is derived from an EMBL/GenBank/DDBJ whole genome shotgun (WGS) entry which is preliminary data.</text>
</comment>
<sequence length="115" mass="12922">MIKRSDELRKDVVVNLMQGEGEINRTHLFEVEDFCGHGRLFAKHTIEPGKSIGFHKHEGEQEAYYILKGQALYSDNGSEITIKEGDFTLCKSGEGHSIKNIGNEDLEFIGLIIKA</sequence>
<dbReference type="Gene3D" id="2.60.120.10">
    <property type="entry name" value="Jelly Rolls"/>
    <property type="match status" value="1"/>
</dbReference>
<dbReference type="CDD" id="cd02221">
    <property type="entry name" value="cupin_TM1287-like"/>
    <property type="match status" value="1"/>
</dbReference>
<dbReference type="InterPro" id="IPR011051">
    <property type="entry name" value="RmlC_Cupin_sf"/>
</dbReference>
<dbReference type="PANTHER" id="PTHR35848">
    <property type="entry name" value="OXALATE-BINDING PROTEIN"/>
    <property type="match status" value="1"/>
</dbReference>
<evidence type="ECO:0000256" key="1">
    <source>
        <dbReference type="ARBA" id="ARBA00022723"/>
    </source>
</evidence>
<dbReference type="PANTHER" id="PTHR35848:SF6">
    <property type="entry name" value="CUPIN TYPE-2 DOMAIN-CONTAINING PROTEIN"/>
    <property type="match status" value="1"/>
</dbReference>
<dbReference type="GO" id="GO:0046872">
    <property type="term" value="F:metal ion binding"/>
    <property type="evidence" value="ECO:0007669"/>
    <property type="project" value="UniProtKB-KW"/>
</dbReference>
<gene>
    <name evidence="3" type="ORF">FYJ83_11100</name>
</gene>
<evidence type="ECO:0000313" key="4">
    <source>
        <dbReference type="Proteomes" id="UP000469523"/>
    </source>
</evidence>